<dbReference type="EMBL" id="JAATEO010000018">
    <property type="protein sequence ID" value="NJP33743.1"/>
    <property type="molecule type" value="Genomic_DNA"/>
</dbReference>
<reference evidence="4 5" key="1">
    <citation type="submission" date="2020-03" db="EMBL/GenBank/DDBJ databases">
        <title>WGS of actinomycetes isolated from Thailand.</title>
        <authorList>
            <person name="Thawai C."/>
        </authorList>
    </citation>
    <scope>NUCLEOTIDE SEQUENCE [LARGE SCALE GENOMIC DNA]</scope>
    <source>
        <strain evidence="4 5">HSS6-12</strain>
    </source>
</reference>
<keyword evidence="1" id="KW-0233">DNA recombination</keyword>
<accession>A0ABX0ZCN9</accession>
<proteinExistence type="predicted"/>
<evidence type="ECO:0000256" key="2">
    <source>
        <dbReference type="SAM" id="MobiDB-lite"/>
    </source>
</evidence>
<dbReference type="Pfam" id="PF00589">
    <property type="entry name" value="Phage_integrase"/>
    <property type="match status" value="1"/>
</dbReference>
<gene>
    <name evidence="4" type="ORF">HCJ94_17580</name>
</gene>
<dbReference type="PANTHER" id="PTHR30349:SF64">
    <property type="entry name" value="PROPHAGE INTEGRASE INTD-RELATED"/>
    <property type="match status" value="1"/>
</dbReference>
<feature type="region of interest" description="Disordered" evidence="2">
    <location>
        <begin position="149"/>
        <end position="181"/>
    </location>
</feature>
<evidence type="ECO:0000313" key="4">
    <source>
        <dbReference type="EMBL" id="NJP33743.1"/>
    </source>
</evidence>
<dbReference type="RefSeq" id="WP_168002112.1">
    <property type="nucleotide sequence ID" value="NZ_JAATEO010000018.1"/>
</dbReference>
<dbReference type="Gene3D" id="1.10.443.10">
    <property type="entry name" value="Intergrase catalytic core"/>
    <property type="match status" value="1"/>
</dbReference>
<name>A0ABX0ZCN9_9ACTN</name>
<dbReference type="Proteomes" id="UP000783871">
    <property type="component" value="Unassembled WGS sequence"/>
</dbReference>
<dbReference type="InterPro" id="IPR050090">
    <property type="entry name" value="Tyrosine_recombinase_XerCD"/>
</dbReference>
<organism evidence="4 5">
    <name type="scientific">Micromonospora thermarum</name>
    <dbReference type="NCBI Taxonomy" id="2720024"/>
    <lineage>
        <taxon>Bacteria</taxon>
        <taxon>Bacillati</taxon>
        <taxon>Actinomycetota</taxon>
        <taxon>Actinomycetes</taxon>
        <taxon>Micromonosporales</taxon>
        <taxon>Micromonosporaceae</taxon>
        <taxon>Micromonospora</taxon>
    </lineage>
</organism>
<keyword evidence="5" id="KW-1185">Reference proteome</keyword>
<dbReference type="PANTHER" id="PTHR30349">
    <property type="entry name" value="PHAGE INTEGRASE-RELATED"/>
    <property type="match status" value="1"/>
</dbReference>
<evidence type="ECO:0000256" key="1">
    <source>
        <dbReference type="ARBA" id="ARBA00023172"/>
    </source>
</evidence>
<evidence type="ECO:0000259" key="3">
    <source>
        <dbReference type="PROSITE" id="PS51898"/>
    </source>
</evidence>
<evidence type="ECO:0000313" key="5">
    <source>
        <dbReference type="Proteomes" id="UP000783871"/>
    </source>
</evidence>
<comment type="caution">
    <text evidence="4">The sequence shown here is derived from an EMBL/GenBank/DDBJ whole genome shotgun (WGS) entry which is preliminary data.</text>
</comment>
<dbReference type="InterPro" id="IPR011010">
    <property type="entry name" value="DNA_brk_join_enz"/>
</dbReference>
<dbReference type="SUPFAM" id="SSF56349">
    <property type="entry name" value="DNA breaking-rejoining enzymes"/>
    <property type="match status" value="1"/>
</dbReference>
<dbReference type="PROSITE" id="PS51898">
    <property type="entry name" value="TYR_RECOMBINASE"/>
    <property type="match status" value="1"/>
</dbReference>
<dbReference type="InterPro" id="IPR002104">
    <property type="entry name" value="Integrase_catalytic"/>
</dbReference>
<protein>
    <submittedName>
        <fullName evidence="4">Tyrosine-type recombinase/integrase</fullName>
    </submittedName>
</protein>
<feature type="domain" description="Tyr recombinase" evidence="3">
    <location>
        <begin position="174"/>
        <end position="392"/>
    </location>
</feature>
<sequence length="394" mass="44192">MDRRRVIGHLRVQEILLSGGRRSWTILWPEGAVHYEADRFLRRYEGEPGTQRTYAYLLVDHLRWLEREALQLKAVRLRDLQRYMGIVGAEVRMPLGEPWRVGKQPYSATTLGTTASVLKGFYLGLPEEHGNAELRRDLDQVRLPSKADRNRSLLGHVSSTMPANPLAPRTGGRRHPKMLPDEGRGRLLRRATTARDRMIVTWLYDGGFRIGELCGLHLADLHLRENAECAQARSAHVHICHREGNANKARVKTKHPWELVNGVVHGGLIRRVSPEMIHTYFAYMTSEYPRTAATSHGMLLVQLAGDHRGQPLSAAGARSMFRRAGLRAGLGRVHPHQARHNFASAVLDASGGNLMIARDAGGWASSATVDQIYGHTDIHAPQFDAALRKVWSQT</sequence>
<dbReference type="InterPro" id="IPR013762">
    <property type="entry name" value="Integrase-like_cat_sf"/>
</dbReference>